<protein>
    <submittedName>
        <fullName evidence="2">Uncharacterized protein</fullName>
    </submittedName>
</protein>
<evidence type="ECO:0000313" key="2">
    <source>
        <dbReference type="EMBL" id="KAG2621259.1"/>
    </source>
</evidence>
<feature type="region of interest" description="Disordered" evidence="1">
    <location>
        <begin position="23"/>
        <end position="103"/>
    </location>
</feature>
<proteinExistence type="predicted"/>
<evidence type="ECO:0000313" key="3">
    <source>
        <dbReference type="Proteomes" id="UP000823388"/>
    </source>
</evidence>
<dbReference type="Proteomes" id="UP000823388">
    <property type="component" value="Chromosome 3N"/>
</dbReference>
<reference evidence="2" key="1">
    <citation type="submission" date="2020-05" db="EMBL/GenBank/DDBJ databases">
        <title>WGS assembly of Panicum virgatum.</title>
        <authorList>
            <person name="Lovell J.T."/>
            <person name="Jenkins J."/>
            <person name="Shu S."/>
            <person name="Juenger T.E."/>
            <person name="Schmutz J."/>
        </authorList>
    </citation>
    <scope>NUCLEOTIDE SEQUENCE</scope>
    <source>
        <strain evidence="2">AP13</strain>
    </source>
</reference>
<organism evidence="2 3">
    <name type="scientific">Panicum virgatum</name>
    <name type="common">Blackwell switchgrass</name>
    <dbReference type="NCBI Taxonomy" id="38727"/>
    <lineage>
        <taxon>Eukaryota</taxon>
        <taxon>Viridiplantae</taxon>
        <taxon>Streptophyta</taxon>
        <taxon>Embryophyta</taxon>
        <taxon>Tracheophyta</taxon>
        <taxon>Spermatophyta</taxon>
        <taxon>Magnoliopsida</taxon>
        <taxon>Liliopsida</taxon>
        <taxon>Poales</taxon>
        <taxon>Poaceae</taxon>
        <taxon>PACMAD clade</taxon>
        <taxon>Panicoideae</taxon>
        <taxon>Panicodae</taxon>
        <taxon>Paniceae</taxon>
        <taxon>Panicinae</taxon>
        <taxon>Panicum</taxon>
        <taxon>Panicum sect. Hiantes</taxon>
    </lineage>
</organism>
<sequence length="103" mass="11887">MGAGSSSWRRWPSTLWWKMRWQPQAAQSWPPTRRDRVTAGAEPGRGRPYWSSPPDAFPCRSFSPPDPAPAGSEIESRERESRHSRHSIPPPRPQPQPVPHREW</sequence>
<dbReference type="EMBL" id="CM029042">
    <property type="protein sequence ID" value="KAG2621259.1"/>
    <property type="molecule type" value="Genomic_DNA"/>
</dbReference>
<comment type="caution">
    <text evidence="2">The sequence shown here is derived from an EMBL/GenBank/DDBJ whole genome shotgun (WGS) entry which is preliminary data.</text>
</comment>
<keyword evidence="3" id="KW-1185">Reference proteome</keyword>
<feature type="compositionally biased region" description="Pro residues" evidence="1">
    <location>
        <begin position="88"/>
        <end position="103"/>
    </location>
</feature>
<accession>A0A8T0UL71</accession>
<evidence type="ECO:0000256" key="1">
    <source>
        <dbReference type="SAM" id="MobiDB-lite"/>
    </source>
</evidence>
<gene>
    <name evidence="2" type="ORF">PVAP13_3NG246400</name>
</gene>
<name>A0A8T0UL71_PANVG</name>
<dbReference type="AlphaFoldDB" id="A0A8T0UL71"/>